<dbReference type="InterPro" id="IPR005351">
    <property type="entry name" value="ASTER"/>
</dbReference>
<evidence type="ECO:0000256" key="3">
    <source>
        <dbReference type="ARBA" id="ARBA00022989"/>
    </source>
</evidence>
<evidence type="ECO:0000256" key="1">
    <source>
        <dbReference type="ARBA" id="ARBA00004370"/>
    </source>
</evidence>
<dbReference type="Pfam" id="PF03669">
    <property type="entry name" value="ASTER"/>
    <property type="match status" value="1"/>
</dbReference>
<gene>
    <name evidence="5" type="ORF">Agabi119p4_8799</name>
</gene>
<reference evidence="5 6" key="1">
    <citation type="journal article" name="Sci. Rep.">
        <title>Telomere-to-telomere assembled and centromere annotated genomes of the two main subspecies of the button mushroom Agaricus bisporus reveal especially polymorphic chromosome ends.</title>
        <authorList>
            <person name="Sonnenberg A.S.M."/>
            <person name="Sedaghat-Telgerd N."/>
            <person name="Lavrijssen B."/>
            <person name="Ohm R.A."/>
            <person name="Hendrickx P.M."/>
            <person name="Scholtmeijer K."/>
            <person name="Baars J.J.P."/>
            <person name="van Peer A."/>
        </authorList>
    </citation>
    <scope>NUCLEOTIDE SEQUENCE [LARGE SCALE GENOMIC DNA]</scope>
    <source>
        <strain evidence="5 6">H119_p4</strain>
    </source>
</reference>
<dbReference type="GO" id="GO:0044183">
    <property type="term" value="F:protein folding chaperone"/>
    <property type="evidence" value="ECO:0007669"/>
    <property type="project" value="InterPro"/>
</dbReference>
<comment type="caution">
    <text evidence="5">The sequence shown here is derived from an EMBL/GenBank/DDBJ whole genome shotgun (WGS) entry which is preliminary data.</text>
</comment>
<comment type="subcellular location">
    <subcellularLocation>
        <location evidence="1">Membrane</location>
    </subcellularLocation>
</comment>
<evidence type="ECO:0000256" key="2">
    <source>
        <dbReference type="ARBA" id="ARBA00022692"/>
    </source>
</evidence>
<keyword evidence="3" id="KW-1133">Transmembrane helix</keyword>
<keyword evidence="4" id="KW-0472">Membrane</keyword>
<protein>
    <submittedName>
        <fullName evidence="5">Uncharacterized protein</fullName>
    </submittedName>
</protein>
<dbReference type="EMBL" id="JABXXO010000012">
    <property type="protein sequence ID" value="KAF7762206.1"/>
    <property type="molecule type" value="Genomic_DNA"/>
</dbReference>
<dbReference type="GO" id="GO:0045048">
    <property type="term" value="P:protein insertion into ER membrane"/>
    <property type="evidence" value="ECO:0007669"/>
    <property type="project" value="InterPro"/>
</dbReference>
<name>A0A8H7EXJ2_AGABI</name>
<dbReference type="Proteomes" id="UP000629468">
    <property type="component" value="Unassembled WGS sequence"/>
</dbReference>
<dbReference type="AlphaFoldDB" id="A0A8H7EXJ2"/>
<evidence type="ECO:0000256" key="4">
    <source>
        <dbReference type="ARBA" id="ARBA00023136"/>
    </source>
</evidence>
<evidence type="ECO:0000313" key="6">
    <source>
        <dbReference type="Proteomes" id="UP000629468"/>
    </source>
</evidence>
<organism evidence="5 6">
    <name type="scientific">Agaricus bisporus var. burnettii</name>
    <dbReference type="NCBI Taxonomy" id="192524"/>
    <lineage>
        <taxon>Eukaryota</taxon>
        <taxon>Fungi</taxon>
        <taxon>Dikarya</taxon>
        <taxon>Basidiomycota</taxon>
        <taxon>Agaricomycotina</taxon>
        <taxon>Agaricomycetes</taxon>
        <taxon>Agaricomycetidae</taxon>
        <taxon>Agaricales</taxon>
        <taxon>Agaricineae</taxon>
        <taxon>Agaricaceae</taxon>
        <taxon>Agaricus</taxon>
    </lineage>
</organism>
<accession>A0A8H7EXJ2</accession>
<evidence type="ECO:0000313" key="5">
    <source>
        <dbReference type="EMBL" id="KAF7762206.1"/>
    </source>
</evidence>
<proteinExistence type="predicted"/>
<keyword evidence="2" id="KW-0812">Transmembrane</keyword>
<sequence length="124" mass="13581">MVPEKVTSTLSKLTVTNIMSNNKDDPRDSSLEVPLTFPKTWYQEAESFSSSGMLISGFIMVTRNRFLAWPALAFSLNSMFNTHPARQKGESGTWSNAMLCASALVASYVPMLIVTKTQGTPPAT</sequence>
<dbReference type="GO" id="GO:0005789">
    <property type="term" value="C:endoplasmic reticulum membrane"/>
    <property type="evidence" value="ECO:0007669"/>
    <property type="project" value="InterPro"/>
</dbReference>